<evidence type="ECO:0000256" key="14">
    <source>
        <dbReference type="PIRSR" id="PIRSR000724-1"/>
    </source>
</evidence>
<dbReference type="AlphaFoldDB" id="D9XQ91"/>
<name>D9XQ91_9ACTN</name>
<feature type="binding site" evidence="14">
    <location>
        <position position="119"/>
    </location>
    <ligand>
        <name>(2R)-3-phosphoglycerate</name>
        <dbReference type="ChEBI" id="CHEBI:58272"/>
    </ligand>
</feature>
<feature type="binding site" evidence="13">
    <location>
        <position position="119"/>
    </location>
    <ligand>
        <name>substrate</name>
    </ligand>
</feature>
<dbReference type="Gene3D" id="3.40.50.1260">
    <property type="entry name" value="Phosphoglycerate kinase, N-terminal domain"/>
    <property type="match status" value="2"/>
</dbReference>
<evidence type="ECO:0000256" key="9">
    <source>
        <dbReference type="ARBA" id="ARBA00022741"/>
    </source>
</evidence>
<evidence type="ECO:0000313" key="17">
    <source>
        <dbReference type="EMBL" id="EFL41974.1"/>
    </source>
</evidence>
<sequence length="403" mass="41714">MKTIDELLSEGVAGKRVFVRADLNVPLDGTTITDDGRIRAVLPTVEALAGAGARVVVASHLGRPKGAPDPAFSLAPAAARLGELLGADVAFATDTVGESATATVAGLADGQVAVIENLRFNAGETSKDDAERGAFADRLAALADIYVGDGFGAVHRKHASVFDLPARLPHYAGYLIATEVGVLRKLTDDVRRPYVVALGGAKVSDKLAVIDELLGKADRILIGGGMAYTFLKAQGHEIGTSLLQEDQLAAVREYLERAEKNGVELVVPVDTLVAAEFPDMKTKAPADPATVAADAMPAGQMGLDIGPETRKLYASKLADAATVFWNGPMGVFEHPDYAEGTRAVAQALVDSPGFTVVGGGDSAAAVRTLGFDENAFGHISTGGGASLEYLEGKTLPGLAALED</sequence>
<keyword evidence="10 13" id="KW-0418">Kinase</keyword>
<dbReference type="PROSITE" id="PS00111">
    <property type="entry name" value="PGLYCERATE_KINASE"/>
    <property type="match status" value="1"/>
</dbReference>
<evidence type="ECO:0000256" key="3">
    <source>
        <dbReference type="ARBA" id="ARBA00008982"/>
    </source>
</evidence>
<dbReference type="FunFam" id="3.40.50.1260:FF:000031">
    <property type="entry name" value="Phosphoglycerate kinase 1"/>
    <property type="match status" value="1"/>
</dbReference>
<dbReference type="OrthoDB" id="9808460at2"/>
<comment type="subcellular location">
    <subcellularLocation>
        <location evidence="13">Cytoplasm</location>
    </subcellularLocation>
</comment>
<gene>
    <name evidence="13" type="primary">pgk</name>
    <name evidence="17" type="ORF">SSRG_04778</name>
</gene>
<feature type="binding site" evidence="14">
    <location>
        <position position="156"/>
    </location>
    <ligand>
        <name>(2R)-3-phosphoglycerate</name>
        <dbReference type="ChEBI" id="CHEBI:58272"/>
    </ligand>
</feature>
<dbReference type="GO" id="GO:0005524">
    <property type="term" value="F:ATP binding"/>
    <property type="evidence" value="ECO:0007669"/>
    <property type="project" value="UniProtKB-KW"/>
</dbReference>
<feature type="binding site" evidence="13">
    <location>
        <position position="156"/>
    </location>
    <ligand>
        <name>substrate</name>
    </ligand>
</feature>
<keyword evidence="18" id="KW-1185">Reference proteome</keyword>
<evidence type="ECO:0000256" key="2">
    <source>
        <dbReference type="ARBA" id="ARBA00004838"/>
    </source>
</evidence>
<evidence type="ECO:0000256" key="15">
    <source>
        <dbReference type="PIRSR" id="PIRSR000724-2"/>
    </source>
</evidence>
<dbReference type="GO" id="GO:0043531">
    <property type="term" value="F:ADP binding"/>
    <property type="evidence" value="ECO:0007669"/>
    <property type="project" value="TreeGrafter"/>
</dbReference>
<dbReference type="Pfam" id="PF00162">
    <property type="entry name" value="PGK"/>
    <property type="match status" value="1"/>
</dbReference>
<dbReference type="Proteomes" id="UP000002968">
    <property type="component" value="Unassembled WGS sequence"/>
</dbReference>
<evidence type="ECO:0000256" key="16">
    <source>
        <dbReference type="RuleBase" id="RU000532"/>
    </source>
</evidence>
<dbReference type="SUPFAM" id="SSF53748">
    <property type="entry name" value="Phosphoglycerate kinase"/>
    <property type="match status" value="1"/>
</dbReference>
<dbReference type="EC" id="2.7.2.3" evidence="5 13"/>
<comment type="catalytic activity">
    <reaction evidence="1 13 16">
        <text>(2R)-3-phosphoglycerate + ATP = (2R)-3-phospho-glyceroyl phosphate + ADP</text>
        <dbReference type="Rhea" id="RHEA:14801"/>
        <dbReference type="ChEBI" id="CHEBI:30616"/>
        <dbReference type="ChEBI" id="CHEBI:57604"/>
        <dbReference type="ChEBI" id="CHEBI:58272"/>
        <dbReference type="ChEBI" id="CHEBI:456216"/>
        <dbReference type="EC" id="2.7.2.3"/>
    </reaction>
</comment>
<feature type="binding site" evidence="13 14">
    <location>
        <begin position="22"/>
        <end position="24"/>
    </location>
    <ligand>
        <name>substrate</name>
    </ligand>
</feature>
<dbReference type="InterPro" id="IPR015911">
    <property type="entry name" value="Phosphoglycerate_kinase_CS"/>
</dbReference>
<organism evidence="17 18">
    <name type="scientific">Streptomyces griseoflavus Tu4000</name>
    <dbReference type="NCBI Taxonomy" id="467200"/>
    <lineage>
        <taxon>Bacteria</taxon>
        <taxon>Bacillati</taxon>
        <taxon>Actinomycetota</taxon>
        <taxon>Actinomycetes</taxon>
        <taxon>Kitasatosporales</taxon>
        <taxon>Streptomycetaceae</taxon>
        <taxon>Streptomyces</taxon>
    </lineage>
</organism>
<evidence type="ECO:0000256" key="5">
    <source>
        <dbReference type="ARBA" id="ARBA00013061"/>
    </source>
</evidence>
<evidence type="ECO:0000313" key="18">
    <source>
        <dbReference type="Proteomes" id="UP000002968"/>
    </source>
</evidence>
<dbReference type="STRING" id="467200.SSRG_04778"/>
<comment type="subunit">
    <text evidence="4 13">Monomer.</text>
</comment>
<dbReference type="PANTHER" id="PTHR11406:SF23">
    <property type="entry name" value="PHOSPHOGLYCERATE KINASE 1, CHLOROPLASTIC-RELATED"/>
    <property type="match status" value="1"/>
</dbReference>
<dbReference type="InterPro" id="IPR001576">
    <property type="entry name" value="Phosphoglycerate_kinase"/>
</dbReference>
<dbReference type="RefSeq" id="WP_004932697.1">
    <property type="nucleotide sequence ID" value="NZ_GG657758.1"/>
</dbReference>
<dbReference type="UniPathway" id="UPA00109">
    <property type="reaction ID" value="UER00185"/>
</dbReference>
<keyword evidence="12 13" id="KW-0324">Glycolysis</keyword>
<reference evidence="17" key="1">
    <citation type="submission" date="2009-02" db="EMBL/GenBank/DDBJ databases">
        <title>Annotation of Streptomyces griseoflavus strain Tu4000.</title>
        <authorList>
            <consortium name="The Broad Institute Genome Sequencing Platform"/>
            <consortium name="Broad Institute Microbial Sequencing Center"/>
            <person name="Fischbach M."/>
            <person name="Godfrey P."/>
            <person name="Ward D."/>
            <person name="Young S."/>
            <person name="Zeng Q."/>
            <person name="Koehrsen M."/>
            <person name="Alvarado L."/>
            <person name="Berlin A.M."/>
            <person name="Bochicchio J."/>
            <person name="Borenstein D."/>
            <person name="Chapman S.B."/>
            <person name="Chen Z."/>
            <person name="Engels R."/>
            <person name="Freedman E."/>
            <person name="Gellesch M."/>
            <person name="Goldberg J."/>
            <person name="Griggs A."/>
            <person name="Gujja S."/>
            <person name="Heilman E.R."/>
            <person name="Heiman D.I."/>
            <person name="Hepburn T.A."/>
            <person name="Howarth C."/>
            <person name="Jen D."/>
            <person name="Larson L."/>
            <person name="Lewis B."/>
            <person name="Mehta T."/>
            <person name="Park D."/>
            <person name="Pearson M."/>
            <person name="Richards J."/>
            <person name="Roberts A."/>
            <person name="Saif S."/>
            <person name="Shea T.D."/>
            <person name="Shenoy N."/>
            <person name="Sisk P."/>
            <person name="Stolte C."/>
            <person name="Sykes S.N."/>
            <person name="Thomson T."/>
            <person name="Walk T."/>
            <person name="White J."/>
            <person name="Yandava C."/>
            <person name="Straight P."/>
            <person name="Clardy J."/>
            <person name="Hung D."/>
            <person name="Kolter R."/>
            <person name="Mekalanos J."/>
            <person name="Walker S."/>
            <person name="Walsh C.T."/>
            <person name="Wieland-Brown L.C."/>
            <person name="Haas B."/>
            <person name="Nusbaum C."/>
            <person name="Birren B."/>
        </authorList>
    </citation>
    <scope>NUCLEOTIDE SEQUENCE [LARGE SCALE GENOMIC DNA]</scope>
    <source>
        <strain evidence="17">Tu4000</strain>
    </source>
</reference>
<keyword evidence="11 13" id="KW-0067">ATP-binding</keyword>
<dbReference type="HAMAP" id="MF_00145">
    <property type="entry name" value="Phosphoglyc_kinase"/>
    <property type="match status" value="1"/>
</dbReference>
<feature type="binding site" evidence="14">
    <location>
        <position position="37"/>
    </location>
    <ligand>
        <name>(2R)-3-phosphoglycerate</name>
        <dbReference type="ChEBI" id="CHEBI:58272"/>
    </ligand>
</feature>
<evidence type="ECO:0000256" key="12">
    <source>
        <dbReference type="ARBA" id="ARBA00023152"/>
    </source>
</evidence>
<dbReference type="PANTHER" id="PTHR11406">
    <property type="entry name" value="PHOSPHOGLYCERATE KINASE"/>
    <property type="match status" value="1"/>
</dbReference>
<keyword evidence="9 13" id="KW-0547">Nucleotide-binding</keyword>
<evidence type="ECO:0000256" key="11">
    <source>
        <dbReference type="ARBA" id="ARBA00022840"/>
    </source>
</evidence>
<dbReference type="EMBL" id="GG657758">
    <property type="protein sequence ID" value="EFL41974.1"/>
    <property type="molecule type" value="Genomic_DNA"/>
</dbReference>
<evidence type="ECO:0000256" key="6">
    <source>
        <dbReference type="ARBA" id="ARBA00016471"/>
    </source>
</evidence>
<evidence type="ECO:0000256" key="13">
    <source>
        <dbReference type="HAMAP-Rule" id="MF_00145"/>
    </source>
</evidence>
<keyword evidence="7 13" id="KW-0963">Cytoplasm</keyword>
<dbReference type="GO" id="GO:0004618">
    <property type="term" value="F:phosphoglycerate kinase activity"/>
    <property type="evidence" value="ECO:0007669"/>
    <property type="project" value="UniProtKB-UniRule"/>
</dbReference>
<dbReference type="InterPro" id="IPR036043">
    <property type="entry name" value="Phosphoglycerate_kinase_sf"/>
</dbReference>
<dbReference type="HOGENOM" id="CLU_025427_0_2_11"/>
<dbReference type="FunFam" id="3.40.50.1260:FF:000006">
    <property type="entry name" value="Phosphoglycerate kinase"/>
    <property type="match status" value="1"/>
</dbReference>
<dbReference type="GO" id="GO:0005829">
    <property type="term" value="C:cytosol"/>
    <property type="evidence" value="ECO:0007669"/>
    <property type="project" value="TreeGrafter"/>
</dbReference>
<evidence type="ECO:0000256" key="8">
    <source>
        <dbReference type="ARBA" id="ARBA00022679"/>
    </source>
</evidence>
<evidence type="ECO:0000256" key="10">
    <source>
        <dbReference type="ARBA" id="ARBA00022777"/>
    </source>
</evidence>
<feature type="binding site" evidence="13 15">
    <location>
        <position position="206"/>
    </location>
    <ligand>
        <name>ATP</name>
        <dbReference type="ChEBI" id="CHEBI:30616"/>
    </ligand>
</feature>
<evidence type="ECO:0000256" key="7">
    <source>
        <dbReference type="ARBA" id="ARBA00022490"/>
    </source>
</evidence>
<evidence type="ECO:0000256" key="1">
    <source>
        <dbReference type="ARBA" id="ARBA00000642"/>
    </source>
</evidence>
<proteinExistence type="inferred from homology"/>
<keyword evidence="8 13" id="KW-0808">Transferase</keyword>
<evidence type="ECO:0000256" key="4">
    <source>
        <dbReference type="ARBA" id="ARBA00011245"/>
    </source>
</evidence>
<dbReference type="PRINTS" id="PR00477">
    <property type="entry name" value="PHGLYCKINASE"/>
</dbReference>
<feature type="binding site" evidence="13 14">
    <location>
        <begin position="60"/>
        <end position="63"/>
    </location>
    <ligand>
        <name>substrate</name>
    </ligand>
</feature>
<dbReference type="GO" id="GO:0006096">
    <property type="term" value="P:glycolytic process"/>
    <property type="evidence" value="ECO:0007669"/>
    <property type="project" value="UniProtKB-UniRule"/>
</dbReference>
<feature type="binding site" evidence="13">
    <location>
        <position position="37"/>
    </location>
    <ligand>
        <name>substrate</name>
    </ligand>
</feature>
<protein>
    <recommendedName>
        <fullName evidence="6 13">Phosphoglycerate kinase</fullName>
        <ecNumber evidence="5 13">2.7.2.3</ecNumber>
    </recommendedName>
</protein>
<comment type="similarity">
    <text evidence="3 13 16">Belongs to the phosphoglycerate kinase family.</text>
</comment>
<dbReference type="GO" id="GO:0006094">
    <property type="term" value="P:gluconeogenesis"/>
    <property type="evidence" value="ECO:0007669"/>
    <property type="project" value="TreeGrafter"/>
</dbReference>
<dbReference type="InterPro" id="IPR015824">
    <property type="entry name" value="Phosphoglycerate_kinase_N"/>
</dbReference>
<feature type="binding site" evidence="13 15">
    <location>
        <position position="333"/>
    </location>
    <ligand>
        <name>ATP</name>
        <dbReference type="ChEBI" id="CHEBI:30616"/>
    </ligand>
</feature>
<comment type="pathway">
    <text evidence="2 13">Carbohydrate degradation; glycolysis; pyruvate from D-glyceraldehyde 3-phosphate: step 2/5.</text>
</comment>
<accession>D9XQ91</accession>
<dbReference type="eggNOG" id="COG0126">
    <property type="taxonomic scope" value="Bacteria"/>
</dbReference>
<feature type="binding site" evidence="13 15">
    <location>
        <position position="302"/>
    </location>
    <ligand>
        <name>ATP</name>
        <dbReference type="ChEBI" id="CHEBI:30616"/>
    </ligand>
</feature>
<feature type="binding site" evidence="13 15">
    <location>
        <begin position="359"/>
        <end position="362"/>
    </location>
    <ligand>
        <name>ATP</name>
        <dbReference type="ChEBI" id="CHEBI:30616"/>
    </ligand>
</feature>
<dbReference type="PIRSF" id="PIRSF000724">
    <property type="entry name" value="Pgk"/>
    <property type="match status" value="1"/>
</dbReference>